<proteinExistence type="predicted"/>
<gene>
    <name evidence="1" type="ORF">OQJ68_06140</name>
</gene>
<name>A0AB35HWC8_MICTH</name>
<evidence type="ECO:0008006" key="3">
    <source>
        <dbReference type="Google" id="ProtNLM"/>
    </source>
</evidence>
<organism evidence="1 2">
    <name type="scientific">Microbulbifer thermotolerans</name>
    <dbReference type="NCBI Taxonomy" id="252514"/>
    <lineage>
        <taxon>Bacteria</taxon>
        <taxon>Pseudomonadati</taxon>
        <taxon>Pseudomonadota</taxon>
        <taxon>Gammaproteobacteria</taxon>
        <taxon>Cellvibrionales</taxon>
        <taxon>Microbulbiferaceae</taxon>
        <taxon>Microbulbifer</taxon>
    </lineage>
</organism>
<reference evidence="1" key="1">
    <citation type="submission" date="2022-11" db="EMBL/GenBank/DDBJ databases">
        <title>Chitin-degrading and fungicidal potential of chitinolytic bacterial strains from marine environment of the Pacific Ocean regions.</title>
        <authorList>
            <person name="Pentekhina I."/>
            <person name="Nedashkovskaya O."/>
            <person name="Seitkalieva A."/>
            <person name="Podvolotskaya A."/>
            <person name="Tekutyeva L."/>
            <person name="Balabanova L."/>
        </authorList>
    </citation>
    <scope>NUCLEOTIDE SEQUENCE</scope>
    <source>
        <strain evidence="1">KMM 6838</strain>
    </source>
</reference>
<accession>A0AB35HWC8</accession>
<sequence>MFTWREDHIRTEQKYQVFRQVTYEAVMEEFPEIIAKEITLRDAFTADSWKHLDVQASRNYRGSWEWVKEYPYYQKRPNRFEISLWRGGVLGALCYGQTSKHGTRVRMNLIESTPQRPTPLGMRALPVLSYAAAVFADIIGANELWVLDPDPALEDLYMQDGFSSRMYYHGKRVGQRRIL</sequence>
<protein>
    <recommendedName>
        <fullName evidence="3">N-acetyltransferase domain-containing protein</fullName>
    </recommendedName>
</protein>
<dbReference type="RefSeq" id="WP_266001911.1">
    <property type="nucleotide sequence ID" value="NZ_JAPHQB010000007.1"/>
</dbReference>
<dbReference type="AlphaFoldDB" id="A0AB35HWC8"/>
<evidence type="ECO:0000313" key="1">
    <source>
        <dbReference type="EMBL" id="MCX2801368.1"/>
    </source>
</evidence>
<comment type="caution">
    <text evidence="1">The sequence shown here is derived from an EMBL/GenBank/DDBJ whole genome shotgun (WGS) entry which is preliminary data.</text>
</comment>
<dbReference type="EMBL" id="JAPHQB010000007">
    <property type="protein sequence ID" value="MCX2801368.1"/>
    <property type="molecule type" value="Genomic_DNA"/>
</dbReference>
<dbReference type="Proteomes" id="UP001209730">
    <property type="component" value="Unassembled WGS sequence"/>
</dbReference>
<evidence type="ECO:0000313" key="2">
    <source>
        <dbReference type="Proteomes" id="UP001209730"/>
    </source>
</evidence>